<dbReference type="Pfam" id="PF00188">
    <property type="entry name" value="CAP"/>
    <property type="match status" value="1"/>
</dbReference>
<accession>A0A516H669</accession>
<dbReference type="PANTHER" id="PTHR31157">
    <property type="entry name" value="SCP DOMAIN-CONTAINING PROTEIN"/>
    <property type="match status" value="1"/>
</dbReference>
<keyword evidence="3" id="KW-1185">Reference proteome</keyword>
<gene>
    <name evidence="2" type="ORF">FNB15_19180</name>
</gene>
<name>A0A516H669_9PROT</name>
<dbReference type="Proteomes" id="UP000317496">
    <property type="component" value="Chromosome"/>
</dbReference>
<reference evidence="2 3" key="1">
    <citation type="submission" date="2019-07" db="EMBL/GenBank/DDBJ databases">
        <title>Genome sequencing for Ferrovibrio sp. K5.</title>
        <authorList>
            <person name="Park S.-J."/>
        </authorList>
    </citation>
    <scope>NUCLEOTIDE SEQUENCE [LARGE SCALE GENOMIC DNA]</scope>
    <source>
        <strain evidence="2 3">K5</strain>
    </source>
</reference>
<dbReference type="InterPro" id="IPR014044">
    <property type="entry name" value="CAP_dom"/>
</dbReference>
<dbReference type="Gene3D" id="3.40.33.10">
    <property type="entry name" value="CAP"/>
    <property type="match status" value="1"/>
</dbReference>
<dbReference type="InterPro" id="IPR035940">
    <property type="entry name" value="CAP_sf"/>
</dbReference>
<dbReference type="KEGG" id="fer:FNB15_19180"/>
<organism evidence="2 3">
    <name type="scientific">Ferrovibrio terrae</name>
    <dbReference type="NCBI Taxonomy" id="2594003"/>
    <lineage>
        <taxon>Bacteria</taxon>
        <taxon>Pseudomonadati</taxon>
        <taxon>Pseudomonadota</taxon>
        <taxon>Alphaproteobacteria</taxon>
        <taxon>Rhodospirillales</taxon>
        <taxon>Rhodospirillaceae</taxon>
        <taxon>Ferrovibrio</taxon>
    </lineage>
</organism>
<dbReference type="SUPFAM" id="SSF55797">
    <property type="entry name" value="PR-1-like"/>
    <property type="match status" value="1"/>
</dbReference>
<evidence type="ECO:0000313" key="3">
    <source>
        <dbReference type="Proteomes" id="UP000317496"/>
    </source>
</evidence>
<protein>
    <submittedName>
        <fullName evidence="2">CAP domain-containing protein</fullName>
    </submittedName>
</protein>
<dbReference type="CDD" id="cd05379">
    <property type="entry name" value="CAP_bacterial"/>
    <property type="match status" value="1"/>
</dbReference>
<evidence type="ECO:0000313" key="2">
    <source>
        <dbReference type="EMBL" id="QDO99266.1"/>
    </source>
</evidence>
<sequence length="171" mass="19103">MSSRAKDRDCRHQLQGRWRLHLFVMALLSPLFSHNHSAAAMDTIWQSDILFHVNAARAAHHLAPLQWNARLADAAAAHAADLQSCRKLAHDGCDGSNLPQRVSRAGYAFRRISENLALCPCDAAAVVPLWMNSEGHRRNLLDPNVTELGADTRVDAADLRRQQWVLVMGRQ</sequence>
<feature type="domain" description="SCP" evidence="1">
    <location>
        <begin position="52"/>
        <end position="150"/>
    </location>
</feature>
<dbReference type="OrthoDB" id="419320at2"/>
<dbReference type="PANTHER" id="PTHR31157:SF1">
    <property type="entry name" value="SCP DOMAIN-CONTAINING PROTEIN"/>
    <property type="match status" value="1"/>
</dbReference>
<dbReference type="AlphaFoldDB" id="A0A516H669"/>
<proteinExistence type="predicted"/>
<dbReference type="EMBL" id="CP041636">
    <property type="protein sequence ID" value="QDO99266.1"/>
    <property type="molecule type" value="Genomic_DNA"/>
</dbReference>
<evidence type="ECO:0000259" key="1">
    <source>
        <dbReference type="Pfam" id="PF00188"/>
    </source>
</evidence>